<dbReference type="GO" id="GO:0016787">
    <property type="term" value="F:hydrolase activity"/>
    <property type="evidence" value="ECO:0007669"/>
    <property type="project" value="InterPro"/>
</dbReference>
<dbReference type="EMBL" id="UHDK01000001">
    <property type="protein sequence ID" value="SUM30879.1"/>
    <property type="molecule type" value="Genomic_DNA"/>
</dbReference>
<proteinExistence type="predicted"/>
<sequence length="65" mass="7566">MGGNMATVMTIMTKQRNGLPINQQLLYYPVTNAEFDTESYNQFAENYFFSKRRYAVVLGSIYDRP</sequence>
<dbReference type="InterPro" id="IPR029058">
    <property type="entry name" value="AB_hydrolase_fold"/>
</dbReference>
<name>A0A380FB90_STAGA</name>
<dbReference type="SUPFAM" id="SSF53474">
    <property type="entry name" value="alpha/beta-Hydrolases"/>
    <property type="match status" value="1"/>
</dbReference>
<dbReference type="AlphaFoldDB" id="A0A380FB90"/>
<dbReference type="Gene3D" id="3.40.50.1820">
    <property type="entry name" value="alpha/beta hydrolase"/>
    <property type="match status" value="1"/>
</dbReference>
<evidence type="ECO:0000313" key="2">
    <source>
        <dbReference type="EMBL" id="SUM30879.1"/>
    </source>
</evidence>
<protein>
    <submittedName>
        <fullName evidence="2">Lipase</fullName>
    </submittedName>
</protein>
<reference evidence="2 3" key="1">
    <citation type="submission" date="2018-06" db="EMBL/GenBank/DDBJ databases">
        <authorList>
            <consortium name="Pathogen Informatics"/>
            <person name="Doyle S."/>
        </authorList>
    </citation>
    <scope>NUCLEOTIDE SEQUENCE [LARGE SCALE GENOMIC DNA]</scope>
    <source>
        <strain evidence="2 3">NCTC12195</strain>
    </source>
</reference>
<accession>A0A380FB90</accession>
<feature type="domain" description="Alpha/beta hydrolase fold-3" evidence="1">
    <location>
        <begin position="1"/>
        <end position="56"/>
    </location>
</feature>
<gene>
    <name evidence="2" type="ORF">NCTC12195_00280</name>
</gene>
<dbReference type="Pfam" id="PF07859">
    <property type="entry name" value="Abhydrolase_3"/>
    <property type="match status" value="1"/>
</dbReference>
<evidence type="ECO:0000313" key="3">
    <source>
        <dbReference type="Proteomes" id="UP000255277"/>
    </source>
</evidence>
<organism evidence="2 3">
    <name type="scientific">Staphylococcus gallinarum</name>
    <dbReference type="NCBI Taxonomy" id="1293"/>
    <lineage>
        <taxon>Bacteria</taxon>
        <taxon>Bacillati</taxon>
        <taxon>Bacillota</taxon>
        <taxon>Bacilli</taxon>
        <taxon>Bacillales</taxon>
        <taxon>Staphylococcaceae</taxon>
        <taxon>Staphylococcus</taxon>
    </lineage>
</organism>
<evidence type="ECO:0000259" key="1">
    <source>
        <dbReference type="Pfam" id="PF07859"/>
    </source>
</evidence>
<dbReference type="InterPro" id="IPR013094">
    <property type="entry name" value="AB_hydrolase_3"/>
</dbReference>
<dbReference type="Proteomes" id="UP000255277">
    <property type="component" value="Unassembled WGS sequence"/>
</dbReference>